<sequence>MGGPWTLLLITPCSVSGMPMFVCTNFQTAKVCGDGYYS</sequence>
<keyword evidence="1" id="KW-0732">Signal</keyword>
<dbReference type="AlphaFoldDB" id="A0A0A8Z0E8"/>
<proteinExistence type="predicted"/>
<evidence type="ECO:0000313" key="2">
    <source>
        <dbReference type="EMBL" id="JAD28342.1"/>
    </source>
</evidence>
<name>A0A0A8Z0E8_ARUDO</name>
<accession>A0A0A8Z0E8</accession>
<feature type="chain" id="PRO_5002044905" evidence="1">
    <location>
        <begin position="18"/>
        <end position="38"/>
    </location>
</feature>
<reference evidence="2" key="2">
    <citation type="journal article" date="2015" name="Data Brief">
        <title>Shoot transcriptome of the giant reed, Arundo donax.</title>
        <authorList>
            <person name="Barrero R.A."/>
            <person name="Guerrero F.D."/>
            <person name="Moolhuijzen P."/>
            <person name="Goolsby J.A."/>
            <person name="Tidwell J."/>
            <person name="Bellgard S.E."/>
            <person name="Bellgard M.I."/>
        </authorList>
    </citation>
    <scope>NUCLEOTIDE SEQUENCE</scope>
    <source>
        <tissue evidence="2">Shoot tissue taken approximately 20 cm above the soil surface</tissue>
    </source>
</reference>
<feature type="signal peptide" evidence="1">
    <location>
        <begin position="1"/>
        <end position="17"/>
    </location>
</feature>
<organism evidence="2">
    <name type="scientific">Arundo donax</name>
    <name type="common">Giant reed</name>
    <name type="synonym">Donax arundinaceus</name>
    <dbReference type="NCBI Taxonomy" id="35708"/>
    <lineage>
        <taxon>Eukaryota</taxon>
        <taxon>Viridiplantae</taxon>
        <taxon>Streptophyta</taxon>
        <taxon>Embryophyta</taxon>
        <taxon>Tracheophyta</taxon>
        <taxon>Spermatophyta</taxon>
        <taxon>Magnoliopsida</taxon>
        <taxon>Liliopsida</taxon>
        <taxon>Poales</taxon>
        <taxon>Poaceae</taxon>
        <taxon>PACMAD clade</taxon>
        <taxon>Arundinoideae</taxon>
        <taxon>Arundineae</taxon>
        <taxon>Arundo</taxon>
    </lineage>
</organism>
<evidence type="ECO:0000256" key="1">
    <source>
        <dbReference type="SAM" id="SignalP"/>
    </source>
</evidence>
<dbReference type="EMBL" id="GBRH01269553">
    <property type="protein sequence ID" value="JAD28342.1"/>
    <property type="molecule type" value="Transcribed_RNA"/>
</dbReference>
<reference evidence="2" key="1">
    <citation type="submission" date="2014-09" db="EMBL/GenBank/DDBJ databases">
        <authorList>
            <person name="Magalhaes I.L.F."/>
            <person name="Oliveira U."/>
            <person name="Santos F.R."/>
            <person name="Vidigal T.H.D.A."/>
            <person name="Brescovit A.D."/>
            <person name="Santos A.J."/>
        </authorList>
    </citation>
    <scope>NUCLEOTIDE SEQUENCE</scope>
    <source>
        <tissue evidence="2">Shoot tissue taken approximately 20 cm above the soil surface</tissue>
    </source>
</reference>
<protein>
    <submittedName>
        <fullName evidence="2">Uncharacterized protein</fullName>
    </submittedName>
</protein>